<keyword evidence="2" id="KW-1185">Reference proteome</keyword>
<accession>A0ACB1A983</accession>
<gene>
    <name evidence="1" type="ORF">MENTE1834_LOCUS34178</name>
</gene>
<organism evidence="1 2">
    <name type="scientific">Meloidogyne enterolobii</name>
    <name type="common">Root-knot nematode worm</name>
    <name type="synonym">Meloidogyne mayaguensis</name>
    <dbReference type="NCBI Taxonomy" id="390850"/>
    <lineage>
        <taxon>Eukaryota</taxon>
        <taxon>Metazoa</taxon>
        <taxon>Ecdysozoa</taxon>
        <taxon>Nematoda</taxon>
        <taxon>Chromadorea</taxon>
        <taxon>Rhabditida</taxon>
        <taxon>Tylenchina</taxon>
        <taxon>Tylenchomorpha</taxon>
        <taxon>Tylenchoidea</taxon>
        <taxon>Meloidogynidae</taxon>
        <taxon>Meloidogyninae</taxon>
        <taxon>Meloidogyne</taxon>
    </lineage>
</organism>
<reference evidence="1" key="1">
    <citation type="submission" date="2023-11" db="EMBL/GenBank/DDBJ databases">
        <authorList>
            <person name="Poullet M."/>
        </authorList>
    </citation>
    <scope>NUCLEOTIDE SEQUENCE</scope>
    <source>
        <strain evidence="1">E1834</strain>
    </source>
</reference>
<proteinExistence type="predicted"/>
<dbReference type="Proteomes" id="UP001497535">
    <property type="component" value="Unassembled WGS sequence"/>
</dbReference>
<dbReference type="EMBL" id="CAVMJV010000061">
    <property type="protein sequence ID" value="CAK5086665.1"/>
    <property type="molecule type" value="Genomic_DNA"/>
</dbReference>
<name>A0ACB1A983_MELEN</name>
<comment type="caution">
    <text evidence="1">The sequence shown here is derived from an EMBL/GenBank/DDBJ whole genome shotgun (WGS) entry which is preliminary data.</text>
</comment>
<protein>
    <submittedName>
        <fullName evidence="1">Uncharacterized protein</fullName>
    </submittedName>
</protein>
<evidence type="ECO:0000313" key="1">
    <source>
        <dbReference type="EMBL" id="CAK5086665.1"/>
    </source>
</evidence>
<sequence length="768" mass="89024">MQNTQHWSRPRLHPKTKPEKISQEKSWNQDSRLRVSDVSNIFIFYFLYLDFQNQFLSFNFKQEMSTDLQQTQQNNITTQQGKQYHPVQYCLFYDFFTVFAKGQSIIQNIQSGSVRLEGALLLSKRYKAALKRAIKMLEQSDIFVDSSQTDVLQLGEELCSVNLIWSLIEAVSIRPSNNLISIDLLEWARECFPSTQSVVPSSQEGRPHETSFLSSIMESLMQQEKPELHDSYWNAVIRQAIVADFETVATLLQFHSEYKTNEHIRKMVKILNAANDALFKHDRTNCEEFLSLIKVCGKFILVFNLSTLLVFVVDWLKIRDFTSQNQLNRLNDNLAVICSLVIGDKGTFKKYFDIFRPSWFEVLPAFLLFFYPSVDDEQLPRVIERLFELLGLARHQLSKIEQTVLAILELDLIRALKIICSAGPSLCWFAVHLVDLLHFHDPNYLNPEASNISSFQLKFIFQDETDKEKENLDLRSRLLVEYCQLLFQNDQLWEIGADYLIASNLKNCNEMLEKIIGQFNWFGNVSIAEKILIICEKYELWNAREDILKAITMKYCHLNEWSTALNWALRMQNRNSLSAHVAKRILQGAIPSSKIGQMRIFESMADQFVDCSELVLLYKFYTFKRRLCEGNLRQAIQLLHELFIDNSSPIEFHVTLAEETARLLNAFQQELLSTEPFDPSTRITGLDKESIQDMFRALSMFQLQQNLLESASIGEKESQQQSSKQQKSSSLLFSDSSLPSLEVYKKLEDLIQTLRPMLAELLALSCLT</sequence>
<evidence type="ECO:0000313" key="2">
    <source>
        <dbReference type="Proteomes" id="UP001497535"/>
    </source>
</evidence>